<evidence type="ECO:0008006" key="4">
    <source>
        <dbReference type="Google" id="ProtNLM"/>
    </source>
</evidence>
<keyword evidence="1" id="KW-1133">Transmembrane helix</keyword>
<dbReference type="AlphaFoldDB" id="A0A1I1NE60"/>
<feature type="transmembrane region" description="Helical" evidence="1">
    <location>
        <begin position="71"/>
        <end position="89"/>
    </location>
</feature>
<feature type="transmembrane region" description="Helical" evidence="1">
    <location>
        <begin position="191"/>
        <end position="220"/>
    </location>
</feature>
<feature type="transmembrane region" description="Helical" evidence="1">
    <location>
        <begin position="226"/>
        <end position="245"/>
    </location>
</feature>
<evidence type="ECO:0000313" key="3">
    <source>
        <dbReference type="Proteomes" id="UP000199439"/>
    </source>
</evidence>
<dbReference type="EMBL" id="FOMI01000002">
    <property type="protein sequence ID" value="SFC95909.1"/>
    <property type="molecule type" value="Genomic_DNA"/>
</dbReference>
<proteinExistence type="predicted"/>
<feature type="transmembrane region" description="Helical" evidence="1">
    <location>
        <begin position="304"/>
        <end position="324"/>
    </location>
</feature>
<evidence type="ECO:0000256" key="1">
    <source>
        <dbReference type="SAM" id="Phobius"/>
    </source>
</evidence>
<feature type="transmembrane region" description="Helical" evidence="1">
    <location>
        <begin position="95"/>
        <end position="112"/>
    </location>
</feature>
<organism evidence="2 3">
    <name type="scientific">Algibacter pectinivorans</name>
    <dbReference type="NCBI Taxonomy" id="870482"/>
    <lineage>
        <taxon>Bacteria</taxon>
        <taxon>Pseudomonadati</taxon>
        <taxon>Bacteroidota</taxon>
        <taxon>Flavobacteriia</taxon>
        <taxon>Flavobacteriales</taxon>
        <taxon>Flavobacteriaceae</taxon>
        <taxon>Algibacter</taxon>
    </lineage>
</organism>
<keyword evidence="1" id="KW-0812">Transmembrane</keyword>
<accession>A0A1I1NE60</accession>
<feature type="transmembrane region" description="Helical" evidence="1">
    <location>
        <begin position="165"/>
        <end position="184"/>
    </location>
</feature>
<feature type="transmembrane region" description="Helical" evidence="1">
    <location>
        <begin position="9"/>
        <end position="26"/>
    </location>
</feature>
<feature type="transmembrane region" description="Helical" evidence="1">
    <location>
        <begin position="336"/>
        <end position="367"/>
    </location>
</feature>
<gene>
    <name evidence="2" type="ORF">SAMN04487987_102234</name>
</gene>
<dbReference type="STRING" id="870482.SAMN04487987_102234"/>
<keyword evidence="3" id="KW-1185">Reference proteome</keyword>
<name>A0A1I1NE60_9FLAO</name>
<keyword evidence="1" id="KW-0472">Membrane</keyword>
<feature type="transmembrane region" description="Helical" evidence="1">
    <location>
        <begin position="124"/>
        <end position="145"/>
    </location>
</feature>
<sequence length="389" mass="45526">MEITTKKSSIYLVIGFFLATILFDFLDKININNADVATIKLNRFSKLVFVLLSGLLCFFNFKLVKQQLIKLIIIAGLLVVIFTVVKPYSEDFLNYLIRYLFFFFVIAVFIIIKTKNLTNQLCSILFPLIDIFVVFNFLLIIYAFISNNNLFLTYNENRFGFNGLMLNQMQSPYMYMSFLAVLIYQKKTILFLITLFSCLMIGVKVLILGIFVFFLGYLLFIDKKHVIKKIIFLLVATLFVLFLFLNTPIFKRIIEQEGLLTALASIRDKHLIKVFSDISTTNFNVIFGCKDLSIFRCELEFVDVFLFFGLFGLIIYGVIMVNIYRECCDSRVSKIYFFTVTTMMFFAGNFFYFPVNTFIFMTCLFLLKTKEKEAYLSRSFLNIKTKFFK</sequence>
<protein>
    <recommendedName>
        <fullName evidence="4">O-antigen ligase like membrane protein</fullName>
    </recommendedName>
</protein>
<reference evidence="3" key="1">
    <citation type="submission" date="2016-10" db="EMBL/GenBank/DDBJ databases">
        <authorList>
            <person name="Varghese N."/>
            <person name="Submissions S."/>
        </authorList>
    </citation>
    <scope>NUCLEOTIDE SEQUENCE [LARGE SCALE GENOMIC DNA]</scope>
    <source>
        <strain evidence="3">DSM 25730</strain>
    </source>
</reference>
<evidence type="ECO:0000313" key="2">
    <source>
        <dbReference type="EMBL" id="SFC95909.1"/>
    </source>
</evidence>
<feature type="transmembrane region" description="Helical" evidence="1">
    <location>
        <begin position="46"/>
        <end position="64"/>
    </location>
</feature>
<dbReference type="Proteomes" id="UP000199439">
    <property type="component" value="Unassembled WGS sequence"/>
</dbReference>